<feature type="compositionally biased region" description="Polar residues" evidence="12">
    <location>
        <begin position="74"/>
        <end position="98"/>
    </location>
</feature>
<dbReference type="SUPFAM" id="SSF52799">
    <property type="entry name" value="(Phosphotyrosine protein) phosphatases II"/>
    <property type="match status" value="1"/>
</dbReference>
<feature type="signal peptide" evidence="14">
    <location>
        <begin position="1"/>
        <end position="19"/>
    </location>
</feature>
<feature type="region of interest" description="Disordered" evidence="12">
    <location>
        <begin position="46"/>
        <end position="98"/>
    </location>
</feature>
<dbReference type="Proteomes" id="UP000694844">
    <property type="component" value="Chromosome 7"/>
</dbReference>
<dbReference type="PRINTS" id="PR00700">
    <property type="entry name" value="PRTYPHPHTASE"/>
</dbReference>
<dbReference type="InterPro" id="IPR016130">
    <property type="entry name" value="Tyr_Pase_AS"/>
</dbReference>
<dbReference type="GO" id="GO:0032502">
    <property type="term" value="P:developmental process"/>
    <property type="evidence" value="ECO:0007669"/>
    <property type="project" value="UniProtKB-ARBA"/>
</dbReference>
<feature type="domain" description="Fibronectin type-III" evidence="17">
    <location>
        <begin position="1968"/>
        <end position="2060"/>
    </location>
</feature>
<keyword evidence="8 13" id="KW-1133">Transmembrane helix</keyword>
<evidence type="ECO:0000256" key="6">
    <source>
        <dbReference type="ARBA" id="ARBA00022801"/>
    </source>
</evidence>
<feature type="compositionally biased region" description="Polar residues" evidence="12">
    <location>
        <begin position="630"/>
        <end position="647"/>
    </location>
</feature>
<keyword evidence="6" id="KW-0378">Hydrolase</keyword>
<evidence type="ECO:0000259" key="17">
    <source>
        <dbReference type="PROSITE" id="PS50853"/>
    </source>
</evidence>
<feature type="compositionally biased region" description="Polar residues" evidence="12">
    <location>
        <begin position="692"/>
        <end position="719"/>
    </location>
</feature>
<dbReference type="PROSITE" id="PS50853">
    <property type="entry name" value="FN3"/>
    <property type="match status" value="5"/>
</dbReference>
<feature type="domain" description="Tyrosine-protein phosphatase" evidence="15">
    <location>
        <begin position="2409"/>
        <end position="2668"/>
    </location>
</feature>
<dbReference type="InterPro" id="IPR003961">
    <property type="entry name" value="FN3_dom"/>
</dbReference>
<evidence type="ECO:0000256" key="1">
    <source>
        <dbReference type="ARBA" id="ARBA00004479"/>
    </source>
</evidence>
<keyword evidence="7" id="KW-0904">Protein phosphatase</keyword>
<feature type="region of interest" description="Disordered" evidence="12">
    <location>
        <begin position="630"/>
        <end position="655"/>
    </location>
</feature>
<feature type="transmembrane region" description="Helical" evidence="13">
    <location>
        <begin position="2331"/>
        <end position="2353"/>
    </location>
</feature>
<sequence>MEKPLYLLIFLIMLNRAGGSFNGTVNAISVSSTTGITETKNMVPSTVSSTDLETESQINSNAKDEPKEELTPMPTVSESLTPSRETLLSETRGPSLSEGSMTLEALAPSYKTLESLAPTVNKDSTTSLASSSATVEALAPTSSNSSTPLGAMPPTATTGSVISEAVASPTSTLETPEPLSSKESTISEGMSHISSKGSTQDLPSLLSDGSATSEAVAPSNGPTISEGLVSTPSRGFMISEALVSTPSKVPTISEGIVSTPSKGPMKMERLVSTPSKGPVISEGFVSTPSKVPIISEGLVSTLSKGPMMMEGLVSTPSKVPEISEGLVSTPSMVPTISEGLASTPSKGPMMMEGLLSTPSKVPVISEGLVSAPSKDLSEALNFTPSMGLAISESLVLTPSKKQKALAFTPSKDPLMSEGFVSTQGKGPMISEALISTPSKGLSEAFVSTTSKDLTISEALVSTPSSVPMISEARVTSLSNDAKISEATAPISSKDTTISQTLATAPNKDTMSFSEALEPLSSKESTISEELVVTQSKGLAISEAPVSGPTILERLVSTPRRGFTISKALPSKVPTISEGIVSTTSKGPMMSEGLVSSPSIDLSEELVSFPSKGLAISKALVSTPSKDLTVSEARVSTQNKGPTVSEELSSTSSKDTTVSDALVSSVMNSDALGTTTSKAYLTLETLAFTSSKVTSPSEALATTPSLNDNLSRIPSSTDLGKSTKEPVSTRIPEDLTPTTSESTRESEVLNPTTKMSLTYPVDLGLSDEEKVPQEPECEAVHVKVLNRTESSMILYYNAPSGSSVDLCVKKHSEKTQKCFPIGRSNVSFNSLDAATNYKFSVFSYVNRSETEPQLSDSSCPLSDYTLPTSPNCTGEKPVIVYRNATSMTLIFNNITMNSITKNLCVKLQPSNDIMECTPLDPSTIVFGHLESGTPYNFSVFSYINTSDYEQLRSVSACSSVVSTLPTSPNCTGKGPVIVYRNASSLTLNFKNITMNNITRNLCVKLNPSNDTVECTPLYPSAITFGHLKSGTPYNFSVFSYINMSDHDKQLRSVTACSSMVSTLPTSPNCTGKGPVIVSRNATSLTLNFNNSTMNSITRNLCVKLNPSNDTVECTPLYPSAITFGHLKSGTPYNFSVFSYINTSDDKQLHSVSACSSMVSTSLRPPTCSEDALNIRSTEIIVDLRKCSFEIRTEFACVGCIKDNKTRQNISSDFTISDLAPGTMNNICISACGENLVESDTLKLTKYTRPSNPWCDLILTESTNTSVKIVLEELTTNGSVNYILKLGKINKMSDSSVVFDNLFPNTEYSISVTAIGHGNMTSLSSCNITVYTRPTDPICRNVLIFNHTTKSLVMSMINMETTGAISYIAKYNTSDSEAKNVTFEEEKQYQRNITYLKPGTLYTFDIFSVGNNSLESVEFCKVVNFTRPATPINISLVERNSTTLRITWKPGDGGAEKYVVTVNCSCCKPFDQTEKSKTTVITDLDPGCHCNISITAVAGQLHSLPLIYYNMKTEEKASQKVTNVNVTNVNSYGFKVLWTEPVITNGDLLFYRVNISNSSFFDSKHVNVPSPMFLFENLTPGTCYMVSIAAVNEAGDGEIEKLNVYTVETAPSMVTNLITFNTSSTSIAVTWSKPLNPNGVITKYEITVYKFPYSEEEKCIRRIVIPCMDCQRHCPNSMVQQSTSDTENKVPDENMCTVETLDYIENNDTFKYNVSGLDIFTAYEIHVKAFTASGSGLDASQRVNTSEDKPTPPGMPHSIDVKSQNMSFNYTKPENENGIITHLEIEFTHLPYNVCAADTDTAMTVVEKETLPVDRSAKQWEFSLKKLKPFWEYSIRVRVNTSAGFSNFSEYLNISTLPSTPGRVADITFLTKTSRSLMLSWTQPCHPNGIIINYRINIQNYNDSIDNQGRYTNNNNTLNTTNKSTSFNVTNLLPYRFYIFTVNTEVQDVGNLSEPTVSEPFQTDTEAPYPPGNITFSSITSSSVQVWWEHPNIQTGPTSYKVVATDKNDSSITKSCSTTGFTNTSCNITGLDAYWDYTIAVRVKVDGFTPNNSSTNLKTKQDAPGRVALFIVTQDPNITAKTNVIIQWKPPIERDLNGIIQKYFILYWYQRDQTEVMSYDSKLKEAKIEVEAEKVYTFQIFSMTIKNATEDDFYKQSIRIKPGAPFPPPKQNITIIMKSSPPSDDQTQINVAFSHLAICDDSNGRITKWYIIVSKGSGQKAFRGSKDKYESFIKKNYKTWKDVYDTDNNVPYIASDSWTPNCTKGGRRRRSVQKHFTFTLGVEGECVSGKKYCNGNLEPGESYSVRYSVCTDGGCLESEFSEPFKTASNLTPVVAGTTTAVILLVFVIIIVIIVIKRRGMGPFKKEHGDDAGHPNEAFSGVEMKVNTPKAVKIAEFANYVQKMHADSNLLFSSEYKTLKETCPTHPTKAAEVQVNRIKNRYTNILAYDHSRVKLLPTEDDEGSDYINANYIQGFNSQREYIATQGPLPFTRDDFWRMIWEQNVSIIVMLTQLVERGRRKCDMYWPEASREPVYYGDLIVELESESTLPDYVLRVMSVKLGDTRKIVKQFSFLAWPDMGIPETSETMLKFAKDVRGHAPLPVSDRGPIVIHCSAGVGRTGTFIAVDYLMQFVRTSDVIDIYSYVMKMRNNRPNMVQTEDQYVFIHDCLRDFVNQNSEDDDEEEETPEDQIQKADNREQLTDL</sequence>
<dbReference type="EC" id="3.1.3.48" evidence="2"/>
<feature type="compositionally biased region" description="Polar residues" evidence="12">
    <location>
        <begin position="181"/>
        <end position="213"/>
    </location>
</feature>
<reference evidence="19" key="1">
    <citation type="submission" date="2025-08" db="UniProtKB">
        <authorList>
            <consortium name="RefSeq"/>
        </authorList>
    </citation>
    <scope>IDENTIFICATION</scope>
    <source>
        <tissue evidence="19">Whole sample</tissue>
    </source>
</reference>
<comment type="catalytic activity">
    <reaction evidence="11">
        <text>O-phospho-L-tyrosyl-[protein] + H2O = L-tyrosyl-[protein] + phosphate</text>
        <dbReference type="Rhea" id="RHEA:10684"/>
        <dbReference type="Rhea" id="RHEA-COMP:10136"/>
        <dbReference type="Rhea" id="RHEA-COMP:20101"/>
        <dbReference type="ChEBI" id="CHEBI:15377"/>
        <dbReference type="ChEBI" id="CHEBI:43474"/>
        <dbReference type="ChEBI" id="CHEBI:46858"/>
        <dbReference type="ChEBI" id="CHEBI:61978"/>
        <dbReference type="EC" id="3.1.3.48"/>
    </reaction>
</comment>
<evidence type="ECO:0000259" key="15">
    <source>
        <dbReference type="PROSITE" id="PS50055"/>
    </source>
</evidence>
<gene>
    <name evidence="19" type="primary">LOC111103744</name>
</gene>
<dbReference type="Gene3D" id="2.60.40.10">
    <property type="entry name" value="Immunoglobulins"/>
    <property type="match status" value="7"/>
</dbReference>
<dbReference type="InterPro" id="IPR013783">
    <property type="entry name" value="Ig-like_fold"/>
</dbReference>
<feature type="domain" description="Tyrosine specific protein phosphatases" evidence="16">
    <location>
        <begin position="2582"/>
        <end position="2659"/>
    </location>
</feature>
<dbReference type="Pfam" id="PF18861">
    <property type="entry name" value="PTP_tm"/>
    <property type="match status" value="1"/>
</dbReference>
<accession>A0A8B8ARR4</accession>
<dbReference type="OrthoDB" id="6272991at2759"/>
<dbReference type="SMART" id="SM00404">
    <property type="entry name" value="PTPc_motif"/>
    <property type="match status" value="1"/>
</dbReference>
<evidence type="ECO:0000256" key="10">
    <source>
        <dbReference type="ARBA" id="ARBA00023180"/>
    </source>
</evidence>
<evidence type="ECO:0000256" key="13">
    <source>
        <dbReference type="SAM" id="Phobius"/>
    </source>
</evidence>
<dbReference type="InterPro" id="IPR000242">
    <property type="entry name" value="PTP_cat"/>
</dbReference>
<dbReference type="PANTHER" id="PTHR46957:SF3">
    <property type="entry name" value="CYTOKINE RECEPTOR"/>
    <property type="match status" value="1"/>
</dbReference>
<evidence type="ECO:0000259" key="16">
    <source>
        <dbReference type="PROSITE" id="PS50056"/>
    </source>
</evidence>
<dbReference type="InterPro" id="IPR050713">
    <property type="entry name" value="RTP_Phos/Ushers"/>
</dbReference>
<dbReference type="GO" id="GO:0004725">
    <property type="term" value="F:protein tyrosine phosphatase activity"/>
    <property type="evidence" value="ECO:0007669"/>
    <property type="project" value="UniProtKB-EC"/>
</dbReference>
<dbReference type="KEGG" id="cvn:111103744"/>
<dbReference type="InterPro" id="IPR036116">
    <property type="entry name" value="FN3_sf"/>
</dbReference>
<dbReference type="PROSITE" id="PS00383">
    <property type="entry name" value="TYR_PHOSPHATASE_1"/>
    <property type="match status" value="1"/>
</dbReference>
<dbReference type="GO" id="GO:0016020">
    <property type="term" value="C:membrane"/>
    <property type="evidence" value="ECO:0007669"/>
    <property type="project" value="UniProtKB-SubCell"/>
</dbReference>
<keyword evidence="3 13" id="KW-0812">Transmembrane</keyword>
<dbReference type="Pfam" id="PF00102">
    <property type="entry name" value="Y_phosphatase"/>
    <property type="match status" value="1"/>
</dbReference>
<evidence type="ECO:0000256" key="14">
    <source>
        <dbReference type="SAM" id="SignalP"/>
    </source>
</evidence>
<dbReference type="PROSITE" id="PS50056">
    <property type="entry name" value="TYR_PHOSPHATASE_2"/>
    <property type="match status" value="1"/>
</dbReference>
<feature type="region of interest" description="Disordered" evidence="12">
    <location>
        <begin position="1736"/>
        <end position="1756"/>
    </location>
</feature>
<evidence type="ECO:0000256" key="5">
    <source>
        <dbReference type="ARBA" id="ARBA00022737"/>
    </source>
</evidence>
<evidence type="ECO:0000313" key="18">
    <source>
        <dbReference type="Proteomes" id="UP000694844"/>
    </source>
</evidence>
<feature type="region of interest" description="Disordered" evidence="12">
    <location>
        <begin position="253"/>
        <end position="275"/>
    </location>
</feature>
<keyword evidence="5" id="KW-0677">Repeat</keyword>
<comment type="subcellular location">
    <subcellularLocation>
        <location evidence="1">Membrane</location>
        <topology evidence="1">Single-pass type I membrane protein</topology>
    </subcellularLocation>
</comment>
<dbReference type="FunFam" id="3.90.190.10:FF:000009">
    <property type="entry name" value="Receptor-type tyrosine-protein phosphatase beta"/>
    <property type="match status" value="1"/>
</dbReference>
<feature type="domain" description="Fibronectin type-III" evidence="17">
    <location>
        <begin position="1518"/>
        <end position="1610"/>
    </location>
</feature>
<evidence type="ECO:0000313" key="19">
    <source>
        <dbReference type="RefSeq" id="XP_022292894.1"/>
    </source>
</evidence>
<dbReference type="InterPro" id="IPR003595">
    <property type="entry name" value="Tyr_Pase_cat"/>
</dbReference>
<keyword evidence="10" id="KW-0325">Glycoprotein</keyword>
<protein>
    <recommendedName>
        <fullName evidence="2">protein-tyrosine-phosphatase</fullName>
        <ecNumber evidence="2">3.1.3.48</ecNumber>
    </recommendedName>
</protein>
<feature type="domain" description="Fibronectin type-III" evidence="17">
    <location>
        <begin position="1858"/>
        <end position="1964"/>
    </location>
</feature>
<dbReference type="PROSITE" id="PS50055">
    <property type="entry name" value="TYR_PHOSPHATASE_PTP"/>
    <property type="match status" value="1"/>
</dbReference>
<evidence type="ECO:0000256" key="8">
    <source>
        <dbReference type="ARBA" id="ARBA00022989"/>
    </source>
</evidence>
<name>A0A8B8ARR4_CRAVI</name>
<evidence type="ECO:0000256" key="12">
    <source>
        <dbReference type="SAM" id="MobiDB-lite"/>
    </source>
</evidence>
<dbReference type="RefSeq" id="XP_022292894.1">
    <property type="nucleotide sequence ID" value="XM_022437186.1"/>
</dbReference>
<dbReference type="InterPro" id="IPR041201">
    <property type="entry name" value="PTPRJ_TM"/>
</dbReference>
<proteinExistence type="predicted"/>
<dbReference type="InterPro" id="IPR029021">
    <property type="entry name" value="Prot-tyrosine_phosphatase-like"/>
</dbReference>
<evidence type="ECO:0000256" key="4">
    <source>
        <dbReference type="ARBA" id="ARBA00022729"/>
    </source>
</evidence>
<dbReference type="GeneID" id="111103744"/>
<evidence type="ECO:0000256" key="7">
    <source>
        <dbReference type="ARBA" id="ARBA00022912"/>
    </source>
</evidence>
<feature type="compositionally biased region" description="Polar residues" evidence="12">
    <location>
        <begin position="46"/>
        <end position="61"/>
    </location>
</feature>
<feature type="domain" description="Fibronectin type-III" evidence="17">
    <location>
        <begin position="1750"/>
        <end position="1857"/>
    </location>
</feature>
<feature type="chain" id="PRO_5034691490" description="protein-tyrosine-phosphatase" evidence="14">
    <location>
        <begin position="20"/>
        <end position="2699"/>
    </location>
</feature>
<dbReference type="SMART" id="SM00060">
    <property type="entry name" value="FN3"/>
    <property type="match status" value="14"/>
</dbReference>
<evidence type="ECO:0000256" key="9">
    <source>
        <dbReference type="ARBA" id="ARBA00023136"/>
    </source>
</evidence>
<dbReference type="SUPFAM" id="SSF49265">
    <property type="entry name" value="Fibronectin type III"/>
    <property type="match status" value="5"/>
</dbReference>
<feature type="domain" description="Fibronectin type-III" evidence="17">
    <location>
        <begin position="1428"/>
        <end position="1514"/>
    </location>
</feature>
<dbReference type="Gene3D" id="3.90.190.10">
    <property type="entry name" value="Protein tyrosine phosphatase superfamily"/>
    <property type="match status" value="1"/>
</dbReference>
<keyword evidence="18" id="KW-1185">Reference proteome</keyword>
<feature type="region of interest" description="Disordered" evidence="12">
    <location>
        <begin position="692"/>
        <end position="748"/>
    </location>
</feature>
<evidence type="ECO:0000256" key="3">
    <source>
        <dbReference type="ARBA" id="ARBA00022692"/>
    </source>
</evidence>
<evidence type="ECO:0000256" key="11">
    <source>
        <dbReference type="ARBA" id="ARBA00051722"/>
    </source>
</evidence>
<dbReference type="CDD" id="cd00063">
    <property type="entry name" value="FN3"/>
    <property type="match status" value="7"/>
</dbReference>
<feature type="compositionally biased region" description="Acidic residues" evidence="12">
    <location>
        <begin position="2673"/>
        <end position="2684"/>
    </location>
</feature>
<dbReference type="SMART" id="SM00194">
    <property type="entry name" value="PTPc"/>
    <property type="match status" value="1"/>
</dbReference>
<feature type="region of interest" description="Disordered" evidence="12">
    <location>
        <begin position="2672"/>
        <end position="2699"/>
    </location>
</feature>
<feature type="region of interest" description="Disordered" evidence="12">
    <location>
        <begin position="166"/>
        <end position="226"/>
    </location>
</feature>
<feature type="compositionally biased region" description="Basic and acidic residues" evidence="12">
    <location>
        <begin position="2686"/>
        <end position="2699"/>
    </location>
</feature>
<keyword evidence="9 13" id="KW-0472">Membrane</keyword>
<keyword evidence="4 14" id="KW-0732">Signal</keyword>
<evidence type="ECO:0000256" key="2">
    <source>
        <dbReference type="ARBA" id="ARBA00013064"/>
    </source>
</evidence>
<organism evidence="18 19">
    <name type="scientific">Crassostrea virginica</name>
    <name type="common">Eastern oyster</name>
    <dbReference type="NCBI Taxonomy" id="6565"/>
    <lineage>
        <taxon>Eukaryota</taxon>
        <taxon>Metazoa</taxon>
        <taxon>Spiralia</taxon>
        <taxon>Lophotrochozoa</taxon>
        <taxon>Mollusca</taxon>
        <taxon>Bivalvia</taxon>
        <taxon>Autobranchia</taxon>
        <taxon>Pteriomorphia</taxon>
        <taxon>Ostreida</taxon>
        <taxon>Ostreoidea</taxon>
        <taxon>Ostreidae</taxon>
        <taxon>Crassostrea</taxon>
    </lineage>
</organism>
<dbReference type="Pfam" id="PF00041">
    <property type="entry name" value="fn3"/>
    <property type="match status" value="5"/>
</dbReference>
<dbReference type="PANTHER" id="PTHR46957">
    <property type="entry name" value="CYTOKINE RECEPTOR"/>
    <property type="match status" value="1"/>
</dbReference>
<dbReference type="InterPro" id="IPR000387">
    <property type="entry name" value="Tyr_Pase_dom"/>
</dbReference>